<dbReference type="OMA" id="MSICLDM"/>
<reference evidence="2 3" key="1">
    <citation type="submission" date="2017-07" db="EMBL/GenBank/DDBJ databases">
        <title>An improved, manually edited Actinidia chinensis var. chinensis (kiwifruit) genome highlights the challenges associated with draft genomes and gene prediction in plants.</title>
        <authorList>
            <person name="Pilkington S."/>
            <person name="Crowhurst R."/>
            <person name="Hilario E."/>
            <person name="Nardozza S."/>
            <person name="Fraser L."/>
            <person name="Peng Y."/>
            <person name="Gunaseelan K."/>
            <person name="Simpson R."/>
            <person name="Tahir J."/>
            <person name="Deroles S."/>
            <person name="Templeton K."/>
            <person name="Luo Z."/>
            <person name="Davy M."/>
            <person name="Cheng C."/>
            <person name="Mcneilage M."/>
            <person name="Scaglione D."/>
            <person name="Liu Y."/>
            <person name="Zhang Q."/>
            <person name="Datson P."/>
            <person name="De Silva N."/>
            <person name="Gardiner S."/>
            <person name="Bassett H."/>
            <person name="Chagne D."/>
            <person name="Mccallum J."/>
            <person name="Dzierzon H."/>
            <person name="Deng C."/>
            <person name="Wang Y.-Y."/>
            <person name="Barron N."/>
            <person name="Manako K."/>
            <person name="Bowen J."/>
            <person name="Foster T."/>
            <person name="Erridge Z."/>
            <person name="Tiffin H."/>
            <person name="Waite C."/>
            <person name="Davies K."/>
            <person name="Grierson E."/>
            <person name="Laing W."/>
            <person name="Kirk R."/>
            <person name="Chen X."/>
            <person name="Wood M."/>
            <person name="Montefiori M."/>
            <person name="Brummell D."/>
            <person name="Schwinn K."/>
            <person name="Catanach A."/>
            <person name="Fullerton C."/>
            <person name="Li D."/>
            <person name="Meiyalaghan S."/>
            <person name="Nieuwenhuizen N."/>
            <person name="Read N."/>
            <person name="Prakash R."/>
            <person name="Hunter D."/>
            <person name="Zhang H."/>
            <person name="Mckenzie M."/>
            <person name="Knabel M."/>
            <person name="Harris A."/>
            <person name="Allan A."/>
            <person name="Chen A."/>
            <person name="Janssen B."/>
            <person name="Plunkett B."/>
            <person name="Dwamena C."/>
            <person name="Voogd C."/>
            <person name="Leif D."/>
            <person name="Lafferty D."/>
            <person name="Souleyre E."/>
            <person name="Varkonyi-Gasic E."/>
            <person name="Gambi F."/>
            <person name="Hanley J."/>
            <person name="Yao J.-L."/>
            <person name="Cheung J."/>
            <person name="David K."/>
            <person name="Warren B."/>
            <person name="Marsh K."/>
            <person name="Snowden K."/>
            <person name="Lin-Wang K."/>
            <person name="Brian L."/>
            <person name="Martinez-Sanchez M."/>
            <person name="Wang M."/>
            <person name="Ileperuma N."/>
            <person name="Macnee N."/>
            <person name="Campin R."/>
            <person name="Mcatee P."/>
            <person name="Drummond R."/>
            <person name="Espley R."/>
            <person name="Ireland H."/>
            <person name="Wu R."/>
            <person name="Atkinson R."/>
            <person name="Karunairetnam S."/>
            <person name="Bulley S."/>
            <person name="Chunkath S."/>
            <person name="Hanley Z."/>
            <person name="Storey R."/>
            <person name="Thrimawithana A."/>
            <person name="Thomson S."/>
            <person name="David C."/>
            <person name="Testolin R."/>
        </authorList>
    </citation>
    <scope>NUCLEOTIDE SEQUENCE [LARGE SCALE GENOMIC DNA]</scope>
    <source>
        <strain evidence="3">cv. Red5</strain>
        <tissue evidence="2">Young leaf</tissue>
    </source>
</reference>
<dbReference type="GO" id="GO:0016747">
    <property type="term" value="F:acyltransferase activity, transferring groups other than amino-acyl groups"/>
    <property type="evidence" value="ECO:0007669"/>
    <property type="project" value="TreeGrafter"/>
</dbReference>
<dbReference type="Gene3D" id="3.30.559.10">
    <property type="entry name" value="Chloramphenicol acetyltransferase-like domain"/>
    <property type="match status" value="2"/>
</dbReference>
<dbReference type="Proteomes" id="UP000241394">
    <property type="component" value="Chromosome LG20"/>
</dbReference>
<dbReference type="Gramene" id="PSS01152">
    <property type="protein sequence ID" value="PSS01152"/>
    <property type="gene ID" value="CEY00_Acc22510"/>
</dbReference>
<dbReference type="InterPro" id="IPR050317">
    <property type="entry name" value="Plant_Fungal_Acyltransferase"/>
</dbReference>
<evidence type="ECO:0000313" key="2">
    <source>
        <dbReference type="EMBL" id="PSS01152.1"/>
    </source>
</evidence>
<comment type="caution">
    <text evidence="2">The sequence shown here is derived from an EMBL/GenBank/DDBJ whole genome shotgun (WGS) entry which is preliminary data.</text>
</comment>
<dbReference type="Pfam" id="PF02458">
    <property type="entry name" value="Transferase"/>
    <property type="match status" value="1"/>
</dbReference>
<reference evidence="3" key="2">
    <citation type="journal article" date="2018" name="BMC Genomics">
        <title>A manually annotated Actinidia chinensis var. chinensis (kiwifruit) genome highlights the challenges associated with draft genomes and gene prediction in plants.</title>
        <authorList>
            <person name="Pilkington S.M."/>
            <person name="Crowhurst R."/>
            <person name="Hilario E."/>
            <person name="Nardozza S."/>
            <person name="Fraser L."/>
            <person name="Peng Y."/>
            <person name="Gunaseelan K."/>
            <person name="Simpson R."/>
            <person name="Tahir J."/>
            <person name="Deroles S.C."/>
            <person name="Templeton K."/>
            <person name="Luo Z."/>
            <person name="Davy M."/>
            <person name="Cheng C."/>
            <person name="McNeilage M."/>
            <person name="Scaglione D."/>
            <person name="Liu Y."/>
            <person name="Zhang Q."/>
            <person name="Datson P."/>
            <person name="De Silva N."/>
            <person name="Gardiner S.E."/>
            <person name="Bassett H."/>
            <person name="Chagne D."/>
            <person name="McCallum J."/>
            <person name="Dzierzon H."/>
            <person name="Deng C."/>
            <person name="Wang Y.Y."/>
            <person name="Barron L."/>
            <person name="Manako K."/>
            <person name="Bowen J."/>
            <person name="Foster T.M."/>
            <person name="Erridge Z.A."/>
            <person name="Tiffin H."/>
            <person name="Waite C.N."/>
            <person name="Davies K.M."/>
            <person name="Grierson E.P."/>
            <person name="Laing W.A."/>
            <person name="Kirk R."/>
            <person name="Chen X."/>
            <person name="Wood M."/>
            <person name="Montefiori M."/>
            <person name="Brummell D.A."/>
            <person name="Schwinn K.E."/>
            <person name="Catanach A."/>
            <person name="Fullerton C."/>
            <person name="Li D."/>
            <person name="Meiyalaghan S."/>
            <person name="Nieuwenhuizen N."/>
            <person name="Read N."/>
            <person name="Prakash R."/>
            <person name="Hunter D."/>
            <person name="Zhang H."/>
            <person name="McKenzie M."/>
            <person name="Knabel M."/>
            <person name="Harris A."/>
            <person name="Allan A.C."/>
            <person name="Gleave A."/>
            <person name="Chen A."/>
            <person name="Janssen B.J."/>
            <person name="Plunkett B."/>
            <person name="Ampomah-Dwamena C."/>
            <person name="Voogd C."/>
            <person name="Leif D."/>
            <person name="Lafferty D."/>
            <person name="Souleyre E.J.F."/>
            <person name="Varkonyi-Gasic E."/>
            <person name="Gambi F."/>
            <person name="Hanley J."/>
            <person name="Yao J.L."/>
            <person name="Cheung J."/>
            <person name="David K.M."/>
            <person name="Warren B."/>
            <person name="Marsh K."/>
            <person name="Snowden K.C."/>
            <person name="Lin-Wang K."/>
            <person name="Brian L."/>
            <person name="Martinez-Sanchez M."/>
            <person name="Wang M."/>
            <person name="Ileperuma N."/>
            <person name="Macnee N."/>
            <person name="Campin R."/>
            <person name="McAtee P."/>
            <person name="Drummond R.S.M."/>
            <person name="Espley R.V."/>
            <person name="Ireland H.S."/>
            <person name="Wu R."/>
            <person name="Atkinson R.G."/>
            <person name="Karunairetnam S."/>
            <person name="Bulley S."/>
            <person name="Chunkath S."/>
            <person name="Hanley Z."/>
            <person name="Storey R."/>
            <person name="Thrimawithana A.H."/>
            <person name="Thomson S."/>
            <person name="David C."/>
            <person name="Testolin R."/>
            <person name="Huang H."/>
            <person name="Hellens R.P."/>
            <person name="Schaffer R.J."/>
        </authorList>
    </citation>
    <scope>NUCLEOTIDE SEQUENCE [LARGE SCALE GENOMIC DNA]</scope>
    <source>
        <strain evidence="3">cv. Red5</strain>
    </source>
</reference>
<protein>
    <submittedName>
        <fullName evidence="2">Protein ECERIFERUM 26-like</fullName>
    </submittedName>
</protein>
<dbReference type="InterPro" id="IPR023213">
    <property type="entry name" value="CAT-like_dom_sf"/>
</dbReference>
<dbReference type="InParanoid" id="A0A2R6Q2R0"/>
<comment type="similarity">
    <text evidence="1">Belongs to the plant acyltransferase family.</text>
</comment>
<dbReference type="OrthoDB" id="671439at2759"/>
<dbReference type="STRING" id="1590841.A0A2R6Q2R0"/>
<dbReference type="EMBL" id="NKQK01000020">
    <property type="protein sequence ID" value="PSS01152.1"/>
    <property type="molecule type" value="Genomic_DNA"/>
</dbReference>
<name>A0A2R6Q2R0_ACTCC</name>
<proteinExistence type="inferred from homology"/>
<accession>A0A2R6Q2R0</accession>
<dbReference type="AlphaFoldDB" id="A0A2R6Q2R0"/>
<evidence type="ECO:0000256" key="1">
    <source>
        <dbReference type="ARBA" id="ARBA00009861"/>
    </source>
</evidence>
<evidence type="ECO:0000313" key="3">
    <source>
        <dbReference type="Proteomes" id="UP000241394"/>
    </source>
</evidence>
<dbReference type="PANTHER" id="PTHR31642">
    <property type="entry name" value="TRICHOTHECENE 3-O-ACETYLTRANSFERASE"/>
    <property type="match status" value="1"/>
</dbReference>
<organism evidence="2 3">
    <name type="scientific">Actinidia chinensis var. chinensis</name>
    <name type="common">Chinese soft-hair kiwi</name>
    <dbReference type="NCBI Taxonomy" id="1590841"/>
    <lineage>
        <taxon>Eukaryota</taxon>
        <taxon>Viridiplantae</taxon>
        <taxon>Streptophyta</taxon>
        <taxon>Embryophyta</taxon>
        <taxon>Tracheophyta</taxon>
        <taxon>Spermatophyta</taxon>
        <taxon>Magnoliopsida</taxon>
        <taxon>eudicotyledons</taxon>
        <taxon>Gunneridae</taxon>
        <taxon>Pentapetalae</taxon>
        <taxon>asterids</taxon>
        <taxon>Ericales</taxon>
        <taxon>Actinidiaceae</taxon>
        <taxon>Actinidia</taxon>
    </lineage>
</organism>
<keyword evidence="3" id="KW-1185">Reference proteome</keyword>
<dbReference type="PANTHER" id="PTHR31642:SF26">
    <property type="entry name" value="HXXXD-TYPE ACYL-TRANSFERASE FAMILY PROTEIN"/>
    <property type="match status" value="1"/>
</dbReference>
<gene>
    <name evidence="2" type="ORF">CEY00_Acc22510</name>
</gene>
<sequence>MILLNIIFGYASDRAPSGREVGDMTKKLRESISEMLCGFPMVTGRLLKDDEGRWRVKCNDAGVRLVEARAKGSVEEWLRSVDREKELKLVHWEDMYYKPYFWSTFYVQITEFEEGGLAIGLSCTHLLADPTCAAMFIKAWANTTLGSEMLTPPLFHPLPPRRCSNHNLHRHPYTALIDHYESLIEKPILSTTSHHSTMTLAFTSEMVQSCMAMAKTLDPTDGFDPTPFEALAGLFWVCVSKVKGKKHGGLTNMSICLDMRKVLGLDKGFFGNCMVRNRVHGEGLEESGLSKAAFAIREVVEKMDHEGLMDLVEWLEGSDYQITPPFMNGGDLNCVNLDCVDSNSAIFEDCFNPIRVSCYVEPVFGGQILILPSPPGEGVFARVVMVTLPGDEIAKLCEDVLFLQFNPSILMAATKN</sequence>